<dbReference type="Gene3D" id="1.20.58.740">
    <property type="match status" value="2"/>
</dbReference>
<dbReference type="PANTHER" id="PTHR23317">
    <property type="entry name" value="DEDICATOR OF CYTOKINESIS DOCK"/>
    <property type="match status" value="1"/>
</dbReference>
<keyword evidence="6" id="KW-1185">Reference proteome</keyword>
<dbReference type="GO" id="GO:0005829">
    <property type="term" value="C:cytosol"/>
    <property type="evidence" value="ECO:0007669"/>
    <property type="project" value="TreeGrafter"/>
</dbReference>
<sequence>MCSHPYPQGGLYEAVNEVYKTLIPILEAHRDYKKLAAVHGKLQEAFTKIMHQSSGWEIPPPCPRSPGQPVTHSWELSRDTPPSGRASLPQRVFGTYFRVGFYGARFGDLDEQEFVYKEPSITKLAEISHRLEARPGERFGEDVVEIIKDSNPVDKTKLDAQKAYIQITYVEPHFDTYELKDRVTYFDRNYGLRTFLFCTPFTPDGRAHGELPEQHKRKTLLSTDHAFPYIKTRIRVCHREETVLTPVEVAIEDMQKKTRELAFATEQDPPDAKMLQMVLQGSVGPTVNQARPVWRAGCPRPPGPMQTSLPAPRTPQGPLEVAQVFLAEIPEDPKLFRHHNKLRLCFKDFCKKCEDALRKNKALIGPDQKEYHRELERNYSRLREALQPLLTQRLPQLLAPTTTSGLRTNMKGARKTIEGSLEGEEEEEAGEHYEVGGPMAMLTHLIPSPETP</sequence>
<dbReference type="InterPro" id="IPR046773">
    <property type="entry name" value="DOCKER_Lobe_C"/>
</dbReference>
<dbReference type="EMBL" id="JWIN03000022">
    <property type="protein sequence ID" value="KAB1259410.1"/>
    <property type="molecule type" value="Genomic_DNA"/>
</dbReference>
<dbReference type="Pfam" id="PF20421">
    <property type="entry name" value="DHR-2_Lobe_C"/>
    <property type="match status" value="1"/>
</dbReference>
<reference evidence="5 6" key="1">
    <citation type="journal article" date="2019" name="Mol. Ecol. Resour.">
        <title>Improving Illumina assemblies with Hi-C and long reads: an example with the North African dromedary.</title>
        <authorList>
            <person name="Elbers J.P."/>
            <person name="Rogers M.F."/>
            <person name="Perelman P.L."/>
            <person name="Proskuryakova A.A."/>
            <person name="Serdyukova N.A."/>
            <person name="Johnson W.E."/>
            <person name="Horin P."/>
            <person name="Corander J."/>
            <person name="Murphy D."/>
            <person name="Burger P.A."/>
        </authorList>
    </citation>
    <scope>NUCLEOTIDE SEQUENCE [LARGE SCALE GENOMIC DNA]</scope>
    <source>
        <strain evidence="5">Drom800</strain>
        <tissue evidence="5">Blood</tissue>
    </source>
</reference>
<feature type="region of interest" description="Disordered" evidence="3">
    <location>
        <begin position="57"/>
        <end position="86"/>
    </location>
</feature>
<protein>
    <submittedName>
        <fullName evidence="5">Dedicator of cytokinesis protein 6</fullName>
    </submittedName>
</protein>
<dbReference type="Pfam" id="PF20422">
    <property type="entry name" value="DHR-2_Lobe_B"/>
    <property type="match status" value="1"/>
</dbReference>
<dbReference type="InterPro" id="IPR043161">
    <property type="entry name" value="DOCK_C_lobe_A"/>
</dbReference>
<dbReference type="PANTHER" id="PTHR23317:SF65">
    <property type="entry name" value="DEDICATOR OF CYTOKINESIS PROTEIN 6"/>
    <property type="match status" value="1"/>
</dbReference>
<evidence type="ECO:0000256" key="3">
    <source>
        <dbReference type="SAM" id="MobiDB-lite"/>
    </source>
</evidence>
<proteinExistence type="inferred from homology"/>
<dbReference type="PROSITE" id="PS51651">
    <property type="entry name" value="DOCKER"/>
    <property type="match status" value="1"/>
</dbReference>
<dbReference type="InterPro" id="IPR026791">
    <property type="entry name" value="DOCK"/>
</dbReference>
<evidence type="ECO:0000259" key="4">
    <source>
        <dbReference type="PROSITE" id="PS51651"/>
    </source>
</evidence>
<dbReference type="AlphaFoldDB" id="A0A5N4CKW5"/>
<dbReference type="InterPro" id="IPR046769">
    <property type="entry name" value="DOCKER_Lobe_A"/>
</dbReference>
<evidence type="ECO:0000313" key="6">
    <source>
        <dbReference type="Proteomes" id="UP000299084"/>
    </source>
</evidence>
<name>A0A5N4CKW5_CAMDR</name>
<evidence type="ECO:0000313" key="5">
    <source>
        <dbReference type="EMBL" id="KAB1259410.1"/>
    </source>
</evidence>
<dbReference type="InterPro" id="IPR046770">
    <property type="entry name" value="DOCKER_Lobe_B"/>
</dbReference>
<comment type="similarity">
    <text evidence="2">Belongs to the DOCK family.</text>
</comment>
<comment type="caution">
    <text evidence="5">The sequence shown here is derived from an EMBL/GenBank/DDBJ whole genome shotgun (WGS) entry which is preliminary data.</text>
</comment>
<dbReference type="InterPro" id="IPR043162">
    <property type="entry name" value="DOCK_C_lobe_C"/>
</dbReference>
<dbReference type="Gene3D" id="1.25.40.410">
    <property type="match status" value="1"/>
</dbReference>
<feature type="domain" description="DOCKER" evidence="4">
    <location>
        <begin position="1"/>
        <end position="395"/>
    </location>
</feature>
<keyword evidence="1" id="KW-0344">Guanine-nucleotide releasing factor</keyword>
<dbReference type="GO" id="GO:0007264">
    <property type="term" value="P:small GTPase-mediated signal transduction"/>
    <property type="evidence" value="ECO:0007669"/>
    <property type="project" value="InterPro"/>
</dbReference>
<dbReference type="Pfam" id="PF06920">
    <property type="entry name" value="DHR-2_Lobe_A"/>
    <property type="match status" value="1"/>
</dbReference>
<accession>A0A5N4CKW5</accession>
<organism evidence="5 6">
    <name type="scientific">Camelus dromedarius</name>
    <name type="common">Dromedary</name>
    <name type="synonym">Arabian camel</name>
    <dbReference type="NCBI Taxonomy" id="9838"/>
    <lineage>
        <taxon>Eukaryota</taxon>
        <taxon>Metazoa</taxon>
        <taxon>Chordata</taxon>
        <taxon>Craniata</taxon>
        <taxon>Vertebrata</taxon>
        <taxon>Euteleostomi</taxon>
        <taxon>Mammalia</taxon>
        <taxon>Eutheria</taxon>
        <taxon>Laurasiatheria</taxon>
        <taxon>Artiodactyla</taxon>
        <taxon>Tylopoda</taxon>
        <taxon>Camelidae</taxon>
        <taxon>Camelus</taxon>
    </lineage>
</organism>
<dbReference type="InterPro" id="IPR027357">
    <property type="entry name" value="DOCKER_dom"/>
</dbReference>
<gene>
    <name evidence="5" type="ORF">Cadr_000025341</name>
</gene>
<dbReference type="GO" id="GO:0005085">
    <property type="term" value="F:guanyl-nucleotide exchange factor activity"/>
    <property type="evidence" value="ECO:0007669"/>
    <property type="project" value="UniProtKB-KW"/>
</dbReference>
<evidence type="ECO:0000256" key="1">
    <source>
        <dbReference type="ARBA" id="ARBA00022658"/>
    </source>
</evidence>
<evidence type="ECO:0000256" key="2">
    <source>
        <dbReference type="PROSITE-ProRule" id="PRU00984"/>
    </source>
</evidence>
<dbReference type="Proteomes" id="UP000299084">
    <property type="component" value="Unassembled WGS sequence"/>
</dbReference>